<evidence type="ECO:0000256" key="3">
    <source>
        <dbReference type="ARBA" id="ARBA00022692"/>
    </source>
</evidence>
<keyword evidence="5 6" id="KW-0472">Membrane</keyword>
<dbReference type="PANTHER" id="PTHR43124">
    <property type="entry name" value="PURINE EFFLUX PUMP PBUE"/>
    <property type="match status" value="1"/>
</dbReference>
<evidence type="ECO:0000313" key="8">
    <source>
        <dbReference type="EMBL" id="AVH60928.1"/>
    </source>
</evidence>
<feature type="domain" description="Major facilitator superfamily (MFS) profile" evidence="7">
    <location>
        <begin position="1"/>
        <end position="120"/>
    </location>
</feature>
<evidence type="ECO:0000256" key="6">
    <source>
        <dbReference type="SAM" id="Phobius"/>
    </source>
</evidence>
<keyword evidence="9" id="KW-1185">Reference proteome</keyword>
<comment type="subcellular location">
    <subcellularLocation>
        <location evidence="1">Cell membrane</location>
        <topology evidence="1">Multi-pass membrane protein</topology>
    </subcellularLocation>
</comment>
<feature type="transmembrane region" description="Helical" evidence="6">
    <location>
        <begin position="55"/>
        <end position="75"/>
    </location>
</feature>
<evidence type="ECO:0000256" key="2">
    <source>
        <dbReference type="ARBA" id="ARBA00022475"/>
    </source>
</evidence>
<keyword evidence="2" id="KW-1003">Cell membrane</keyword>
<dbReference type="SUPFAM" id="SSF103473">
    <property type="entry name" value="MFS general substrate transporter"/>
    <property type="match status" value="1"/>
</dbReference>
<evidence type="ECO:0000313" key="9">
    <source>
        <dbReference type="Proteomes" id="UP000238413"/>
    </source>
</evidence>
<organism evidence="8 9">
    <name type="scientific">Streptomyces dengpaensis</name>
    <dbReference type="NCBI Taxonomy" id="2049881"/>
    <lineage>
        <taxon>Bacteria</taxon>
        <taxon>Bacillati</taxon>
        <taxon>Actinomycetota</taxon>
        <taxon>Actinomycetes</taxon>
        <taxon>Kitasatosporales</taxon>
        <taxon>Streptomycetaceae</taxon>
        <taxon>Streptomyces</taxon>
    </lineage>
</organism>
<evidence type="ECO:0000256" key="1">
    <source>
        <dbReference type="ARBA" id="ARBA00004651"/>
    </source>
</evidence>
<name>A0ABN5ID03_9ACTN</name>
<proteinExistence type="predicted"/>
<dbReference type="Pfam" id="PF07690">
    <property type="entry name" value="MFS_1"/>
    <property type="match status" value="1"/>
</dbReference>
<evidence type="ECO:0000256" key="4">
    <source>
        <dbReference type="ARBA" id="ARBA00022989"/>
    </source>
</evidence>
<dbReference type="InterPro" id="IPR050189">
    <property type="entry name" value="MFS_Efflux_Transporters"/>
</dbReference>
<dbReference type="PROSITE" id="PS50850">
    <property type="entry name" value="MFS"/>
    <property type="match status" value="1"/>
</dbReference>
<reference evidence="8 9" key="1">
    <citation type="submission" date="2018-02" db="EMBL/GenBank/DDBJ databases">
        <title>Complete genome sequence of Streptomyces dengpaensis, the producer of angucyclines.</title>
        <authorList>
            <person name="Yumei L."/>
        </authorList>
    </citation>
    <scope>NUCLEOTIDE SEQUENCE [LARGE SCALE GENOMIC DNA]</scope>
    <source>
        <strain evidence="8 9">XZHG99</strain>
    </source>
</reference>
<accession>A0ABN5ID03</accession>
<feature type="transmembrane region" description="Helical" evidence="6">
    <location>
        <begin position="81"/>
        <end position="99"/>
    </location>
</feature>
<protein>
    <submittedName>
        <fullName evidence="8">MFS transporter</fullName>
    </submittedName>
</protein>
<sequence>MALLGLYAGGRSQAVVVAMLMLLGASVGPFVMATQSEVLRVAPGRTEPALAANSAAFNAGVAAGALTGGALLSAIGVRGTFLVGGLLTLAALAVLTWPAHTRPEEVTPPTTRRNPRIGLQ</sequence>
<dbReference type="InterPro" id="IPR036259">
    <property type="entry name" value="MFS_trans_sf"/>
</dbReference>
<dbReference type="InterPro" id="IPR020846">
    <property type="entry name" value="MFS_dom"/>
</dbReference>
<keyword evidence="4 6" id="KW-1133">Transmembrane helix</keyword>
<gene>
    <name evidence="8" type="ORF">C4B68_02800</name>
</gene>
<keyword evidence="3 6" id="KW-0812">Transmembrane</keyword>
<evidence type="ECO:0000256" key="5">
    <source>
        <dbReference type="ARBA" id="ARBA00023136"/>
    </source>
</evidence>
<dbReference type="EMBL" id="CP026652">
    <property type="protein sequence ID" value="AVH60928.1"/>
    <property type="molecule type" value="Genomic_DNA"/>
</dbReference>
<evidence type="ECO:0000259" key="7">
    <source>
        <dbReference type="PROSITE" id="PS50850"/>
    </source>
</evidence>
<dbReference type="Proteomes" id="UP000238413">
    <property type="component" value="Chromosome"/>
</dbReference>
<dbReference type="Gene3D" id="1.20.1250.20">
    <property type="entry name" value="MFS general substrate transporter like domains"/>
    <property type="match status" value="1"/>
</dbReference>
<dbReference type="PANTHER" id="PTHR43124:SF3">
    <property type="entry name" value="CHLORAMPHENICOL EFFLUX PUMP RV0191"/>
    <property type="match status" value="1"/>
</dbReference>
<dbReference type="InterPro" id="IPR011701">
    <property type="entry name" value="MFS"/>
</dbReference>
<feature type="transmembrane region" description="Helical" evidence="6">
    <location>
        <begin position="12"/>
        <end position="34"/>
    </location>
</feature>